<dbReference type="EMBL" id="LN868938">
    <property type="protein sequence ID" value="CRY76907.1"/>
    <property type="molecule type" value="Genomic_DNA"/>
</dbReference>
<dbReference type="Gene3D" id="1.10.10.10">
    <property type="entry name" value="Winged helix-like DNA-binding domain superfamily/Winged helix DNA-binding domain"/>
    <property type="match status" value="1"/>
</dbReference>
<dbReference type="CDD" id="cd00609">
    <property type="entry name" value="AAT_like"/>
    <property type="match status" value="1"/>
</dbReference>
<evidence type="ECO:0000256" key="4">
    <source>
        <dbReference type="ARBA" id="ARBA00023125"/>
    </source>
</evidence>
<gene>
    <name evidence="7" type="primary">ydcR_1</name>
    <name evidence="7" type="ORF">ERS450000_02083</name>
</gene>
<dbReference type="SUPFAM" id="SSF46785">
    <property type="entry name" value="Winged helix' DNA-binding domain"/>
    <property type="match status" value="1"/>
</dbReference>
<dbReference type="PANTHER" id="PTHR46577:SF1">
    <property type="entry name" value="HTH-TYPE TRANSCRIPTIONAL REGULATORY PROTEIN GABR"/>
    <property type="match status" value="1"/>
</dbReference>
<dbReference type="Pfam" id="PF00155">
    <property type="entry name" value="Aminotran_1_2"/>
    <property type="match status" value="1"/>
</dbReference>
<dbReference type="InterPro" id="IPR015421">
    <property type="entry name" value="PyrdxlP-dep_Trfase_major"/>
</dbReference>
<dbReference type="InterPro" id="IPR036390">
    <property type="entry name" value="WH_DNA-bd_sf"/>
</dbReference>
<comment type="similarity">
    <text evidence="1">In the C-terminal section; belongs to the class-I pyridoxal-phosphate-dependent aminotransferase family.</text>
</comment>
<dbReference type="SUPFAM" id="SSF53383">
    <property type="entry name" value="PLP-dependent transferases"/>
    <property type="match status" value="1"/>
</dbReference>
<dbReference type="PANTHER" id="PTHR46577">
    <property type="entry name" value="HTH-TYPE TRANSCRIPTIONAL REGULATORY PROTEIN GABR"/>
    <property type="match status" value="1"/>
</dbReference>
<proteinExistence type="inferred from homology"/>
<dbReference type="CDD" id="cd07377">
    <property type="entry name" value="WHTH_GntR"/>
    <property type="match status" value="1"/>
</dbReference>
<sequence length="442" mass="47724">MPSYRSVADLIAEQITAGRWAPGDRLPTHRQLAAEFGIAIATATRAYAELKRTGIVVGEPGRGTFVRDRSVRLVSPEYGPGADTVWADLSITQPFSRRRSELLRAALRELATAGELDAVLRRPPPGGRPHERRAAAGYPARLGIEAEAERVFLTSGAQHGLDLVLRATLAPGDAVAVDELTYPGFRMLAEAQRLDLVPIPADGDGPDLTALAQACARRRLRAVYTMPTLHNPLGWVLNAAARAELIALARKHDLLLIEDAAYAFLADPAPPPLAALAPERTFWVSSISKSVSAGLRFGLLVTPASARNALSRIVRTTMAGPSSLVTALVVRWLSDGTLADLEAASREAAAEHQRILRRELDGRPMRAHPRSYFAWLPVDPGQRMDRVAAELSRRGIRVSTADLFATTPHVPHGLRLAVGSLSPRDLPNALAVVRDVLDDIPL</sequence>
<evidence type="ECO:0000259" key="6">
    <source>
        <dbReference type="PROSITE" id="PS50949"/>
    </source>
</evidence>
<dbReference type="InterPro" id="IPR051446">
    <property type="entry name" value="HTH_trans_reg/aminotransferase"/>
</dbReference>
<dbReference type="KEGG" id="nfr:ERS450000_02083"/>
<accession>A0A0H5NNT6</accession>
<evidence type="ECO:0000256" key="2">
    <source>
        <dbReference type="ARBA" id="ARBA00022898"/>
    </source>
</evidence>
<dbReference type="GO" id="GO:0003700">
    <property type="term" value="F:DNA-binding transcription factor activity"/>
    <property type="evidence" value="ECO:0007669"/>
    <property type="project" value="InterPro"/>
</dbReference>
<feature type="domain" description="HTH gntR-type" evidence="6">
    <location>
        <begin position="1"/>
        <end position="69"/>
    </location>
</feature>
<keyword evidence="4" id="KW-0238">DNA-binding</keyword>
<protein>
    <submittedName>
        <fullName evidence="7">Uncharacterized HTH-type transcriptional regulator ydcR</fullName>
    </submittedName>
</protein>
<organism evidence="7 8">
    <name type="scientific">Nocardia farcinica</name>
    <dbReference type="NCBI Taxonomy" id="37329"/>
    <lineage>
        <taxon>Bacteria</taxon>
        <taxon>Bacillati</taxon>
        <taxon>Actinomycetota</taxon>
        <taxon>Actinomycetes</taxon>
        <taxon>Mycobacteriales</taxon>
        <taxon>Nocardiaceae</taxon>
        <taxon>Nocardia</taxon>
    </lineage>
</organism>
<name>A0A0H5NNT6_NOCFR</name>
<dbReference type="Gene3D" id="3.40.640.10">
    <property type="entry name" value="Type I PLP-dependent aspartate aminotransferase-like (Major domain)"/>
    <property type="match status" value="1"/>
</dbReference>
<evidence type="ECO:0000256" key="1">
    <source>
        <dbReference type="ARBA" id="ARBA00005384"/>
    </source>
</evidence>
<keyword evidence="5" id="KW-0804">Transcription</keyword>
<dbReference type="Proteomes" id="UP000057820">
    <property type="component" value="Chromosome 1"/>
</dbReference>
<keyword evidence="3" id="KW-0805">Transcription regulation</keyword>
<dbReference type="RefSeq" id="WP_060592251.1">
    <property type="nucleotide sequence ID" value="NZ_CP031418.1"/>
</dbReference>
<dbReference type="PROSITE" id="PS50949">
    <property type="entry name" value="HTH_GNTR"/>
    <property type="match status" value="1"/>
</dbReference>
<dbReference type="InterPro" id="IPR036388">
    <property type="entry name" value="WH-like_DNA-bd_sf"/>
</dbReference>
<dbReference type="InterPro" id="IPR000524">
    <property type="entry name" value="Tscrpt_reg_HTH_GntR"/>
</dbReference>
<keyword evidence="2" id="KW-0663">Pyridoxal phosphate</keyword>
<dbReference type="GO" id="GO:0003677">
    <property type="term" value="F:DNA binding"/>
    <property type="evidence" value="ECO:0007669"/>
    <property type="project" value="UniProtKB-KW"/>
</dbReference>
<dbReference type="InterPro" id="IPR004839">
    <property type="entry name" value="Aminotransferase_I/II_large"/>
</dbReference>
<dbReference type="InterPro" id="IPR015424">
    <property type="entry name" value="PyrdxlP-dep_Trfase"/>
</dbReference>
<dbReference type="AlphaFoldDB" id="A0A0H5NNT6"/>
<dbReference type="SMART" id="SM00345">
    <property type="entry name" value="HTH_GNTR"/>
    <property type="match status" value="1"/>
</dbReference>
<reference evidence="8" key="1">
    <citation type="submission" date="2015-03" db="EMBL/GenBank/DDBJ databases">
        <authorList>
            <consortium name="Pathogen Informatics"/>
        </authorList>
    </citation>
    <scope>NUCLEOTIDE SEQUENCE [LARGE SCALE GENOMIC DNA]</scope>
    <source>
        <strain evidence="8">NCTC11134</strain>
    </source>
</reference>
<evidence type="ECO:0000313" key="8">
    <source>
        <dbReference type="Proteomes" id="UP000057820"/>
    </source>
</evidence>
<evidence type="ECO:0000256" key="3">
    <source>
        <dbReference type="ARBA" id="ARBA00023015"/>
    </source>
</evidence>
<dbReference type="Pfam" id="PF00392">
    <property type="entry name" value="GntR"/>
    <property type="match status" value="1"/>
</dbReference>
<evidence type="ECO:0000313" key="7">
    <source>
        <dbReference type="EMBL" id="CRY76907.1"/>
    </source>
</evidence>
<dbReference type="GO" id="GO:0030170">
    <property type="term" value="F:pyridoxal phosphate binding"/>
    <property type="evidence" value="ECO:0007669"/>
    <property type="project" value="InterPro"/>
</dbReference>
<evidence type="ECO:0000256" key="5">
    <source>
        <dbReference type="ARBA" id="ARBA00023163"/>
    </source>
</evidence>